<dbReference type="SUPFAM" id="SSF50129">
    <property type="entry name" value="GroES-like"/>
    <property type="match status" value="1"/>
</dbReference>
<proteinExistence type="predicted"/>
<name>R4YYS2_9ACTN</name>
<evidence type="ECO:0000313" key="3">
    <source>
        <dbReference type="EMBL" id="CCM63510.1"/>
    </source>
</evidence>
<dbReference type="Gene3D" id="3.90.180.10">
    <property type="entry name" value="Medium-chain alcohol dehydrogenases, catalytic domain"/>
    <property type="match status" value="1"/>
</dbReference>
<gene>
    <name evidence="3" type="ORF">BN381_250003</name>
</gene>
<keyword evidence="1" id="KW-0521">NADP</keyword>
<organism evidence="3 4">
    <name type="scientific">Candidatus Neomicrothrix parvicella RN1</name>
    <dbReference type="NCBI Taxonomy" id="1229780"/>
    <lineage>
        <taxon>Bacteria</taxon>
        <taxon>Bacillati</taxon>
        <taxon>Actinomycetota</taxon>
        <taxon>Acidimicrobiia</taxon>
        <taxon>Acidimicrobiales</taxon>
        <taxon>Microthrixaceae</taxon>
        <taxon>Candidatus Neomicrothrix</taxon>
    </lineage>
</organism>
<dbReference type="InterPro" id="IPR051603">
    <property type="entry name" value="Zinc-ADH_QOR/CCCR"/>
</dbReference>
<protein>
    <submittedName>
        <fullName evidence="3">Putative Alcohol dehydrogenase zinc-binding domain protein</fullName>
    </submittedName>
</protein>
<dbReference type="SMART" id="SM00829">
    <property type="entry name" value="PKS_ER"/>
    <property type="match status" value="1"/>
</dbReference>
<dbReference type="SUPFAM" id="SSF51735">
    <property type="entry name" value="NAD(P)-binding Rossmann-fold domains"/>
    <property type="match status" value="1"/>
</dbReference>
<evidence type="ECO:0000313" key="4">
    <source>
        <dbReference type="Proteomes" id="UP000018291"/>
    </source>
</evidence>
<sequence>MGALPCRAMRAYARIDGQSQDVKLMDVPTPEVGDGQVLVEMHAFGVGIHDRYFIPPNGPFPYVIGIEGAGVVAGLSEGVDTVKVGDRVRVATNMEPQGGTWADYAVVPATGLSPIPDGLGFPTAAGITVPGKSAVESTHALALTEGDTLFVAGASGAIGTLVVQLAAQRGIRVIGSASAPNHDYLLSLGAEAAVDYREVGWPDDVLAWAPGGVDAALAIQPGTGASSRQVVRDGGRVITVSGDQEAPDRGVTVEPFVHRQDTGGEMDALVDDITAGRIRLVLEHVHPFAEALTALEATETRHARGKRVATLPVAE</sequence>
<evidence type="ECO:0000259" key="2">
    <source>
        <dbReference type="SMART" id="SM00829"/>
    </source>
</evidence>
<dbReference type="AlphaFoldDB" id="R4YYS2"/>
<evidence type="ECO:0000256" key="1">
    <source>
        <dbReference type="ARBA" id="ARBA00022857"/>
    </source>
</evidence>
<dbReference type="Gene3D" id="3.40.50.720">
    <property type="entry name" value="NAD(P)-binding Rossmann-like Domain"/>
    <property type="match status" value="1"/>
</dbReference>
<keyword evidence="4" id="KW-1185">Reference proteome</keyword>
<dbReference type="PANTHER" id="PTHR44154">
    <property type="entry name" value="QUINONE OXIDOREDUCTASE"/>
    <property type="match status" value="1"/>
</dbReference>
<dbReference type="GO" id="GO:0016491">
    <property type="term" value="F:oxidoreductase activity"/>
    <property type="evidence" value="ECO:0007669"/>
    <property type="project" value="InterPro"/>
</dbReference>
<comment type="caution">
    <text evidence="3">The sequence shown here is derived from an EMBL/GenBank/DDBJ whole genome shotgun (WGS) entry which is preliminary data.</text>
</comment>
<dbReference type="EMBL" id="CANL01000018">
    <property type="protein sequence ID" value="CCM63510.1"/>
    <property type="molecule type" value="Genomic_DNA"/>
</dbReference>
<accession>R4YYS2</accession>
<dbReference type="Proteomes" id="UP000018291">
    <property type="component" value="Unassembled WGS sequence"/>
</dbReference>
<dbReference type="STRING" id="1229780.BN381_250003"/>
<dbReference type="Pfam" id="PF13602">
    <property type="entry name" value="ADH_zinc_N_2"/>
    <property type="match status" value="1"/>
</dbReference>
<dbReference type="InterPro" id="IPR036291">
    <property type="entry name" value="NAD(P)-bd_dom_sf"/>
</dbReference>
<dbReference type="Pfam" id="PF08240">
    <property type="entry name" value="ADH_N"/>
    <property type="match status" value="1"/>
</dbReference>
<dbReference type="HOGENOM" id="CLU_026673_3_3_11"/>
<feature type="domain" description="Enoyl reductase (ER)" evidence="2">
    <location>
        <begin position="17"/>
        <end position="309"/>
    </location>
</feature>
<dbReference type="InterPro" id="IPR011032">
    <property type="entry name" value="GroES-like_sf"/>
</dbReference>
<dbReference type="InterPro" id="IPR013154">
    <property type="entry name" value="ADH-like_N"/>
</dbReference>
<dbReference type="CDD" id="cd05289">
    <property type="entry name" value="MDR_like_2"/>
    <property type="match status" value="1"/>
</dbReference>
<dbReference type="eggNOG" id="COG0604">
    <property type="taxonomic scope" value="Bacteria"/>
</dbReference>
<reference evidence="3 4" key="1">
    <citation type="journal article" date="2013" name="ISME J.">
        <title>Metabolic model for the filamentous 'Candidatus Microthrix parvicella' based on genomic and metagenomic analyses.</title>
        <authorList>
            <person name="Jon McIlroy S."/>
            <person name="Kristiansen R."/>
            <person name="Albertsen M."/>
            <person name="Michael Karst S."/>
            <person name="Rossetti S."/>
            <person name="Lund Nielsen J."/>
            <person name="Tandoi V."/>
            <person name="James Seviour R."/>
            <person name="Nielsen P.H."/>
        </authorList>
    </citation>
    <scope>NUCLEOTIDE SEQUENCE [LARGE SCALE GENOMIC DNA]</scope>
    <source>
        <strain evidence="3 4">RN1</strain>
    </source>
</reference>
<dbReference type="InterPro" id="IPR020843">
    <property type="entry name" value="ER"/>
</dbReference>
<dbReference type="PANTHER" id="PTHR44154:SF1">
    <property type="entry name" value="QUINONE OXIDOREDUCTASE"/>
    <property type="match status" value="1"/>
</dbReference>